<evidence type="ECO:0000313" key="16">
    <source>
        <dbReference type="Proteomes" id="UP000029462"/>
    </source>
</evidence>
<evidence type="ECO:0000256" key="11">
    <source>
        <dbReference type="ARBA" id="ARBA00023239"/>
    </source>
</evidence>
<dbReference type="GO" id="GO:0004333">
    <property type="term" value="F:fumarate hydratase activity"/>
    <property type="evidence" value="ECO:0007669"/>
    <property type="project" value="UniProtKB-UniRule"/>
</dbReference>
<dbReference type="NCBIfam" id="TIGR00722">
    <property type="entry name" value="ttdA_fumA_fumB"/>
    <property type="match status" value="1"/>
</dbReference>
<evidence type="ECO:0000259" key="13">
    <source>
        <dbReference type="Pfam" id="PF05681"/>
    </source>
</evidence>
<dbReference type="Gene3D" id="3.20.130.10">
    <property type="entry name" value="Fe-S hydro-lyase, tartrate dehydratase beta-type, catalytic domain"/>
    <property type="match status" value="1"/>
</dbReference>
<dbReference type="GO" id="GO:0051539">
    <property type="term" value="F:4 iron, 4 sulfur cluster binding"/>
    <property type="evidence" value="ECO:0007669"/>
    <property type="project" value="UniProtKB-UniRule"/>
</dbReference>
<dbReference type="STRING" id="1115515.EV102420_13_00950"/>
<dbReference type="InterPro" id="IPR051208">
    <property type="entry name" value="Class-I_Fumarase/Tartrate_DH"/>
</dbReference>
<dbReference type="RefSeq" id="WP_042392152.1">
    <property type="nucleotide sequence ID" value="NZ_BBMZ01000013.1"/>
</dbReference>
<dbReference type="InterPro" id="IPR036660">
    <property type="entry name" value="Fe-S_hydroAse_TtdB_cat_sf"/>
</dbReference>
<dbReference type="OrthoDB" id="9798978at2"/>
<dbReference type="InterPro" id="IPR004646">
    <property type="entry name" value="Fe-S_hydro-lyase_TtdA-typ_cat"/>
</dbReference>
<name>A0A090V6F8_PSEVU</name>
<evidence type="ECO:0000256" key="12">
    <source>
        <dbReference type="PIRNR" id="PIRNR001394"/>
    </source>
</evidence>
<sequence length="552" mass="60468">MNKPFIWQDPFPHDKDLTEYYLLSDQYVSIIEADNKTLIAVDPKGLMVLAKLAFYEASFFLRTAHIKQVASILHDREASANDRYVALQLLRNAEVSAKGILPYCQDTGTATIVAEKGQSIWTGCNDAEALSLGIYETFQEHSLRYSQNAPLDMYTEVNTGTNLPAQIDIAAIPGDEYKFLFINKGGGSANKAALFQETKSILAPEKLVPFLIAKMQALGTAACPPYHIAFVIGGTSPEHAMKVAKLASTKYYDTLPTRGNEHGQAFRDLHLEATLLNASRTLGIGAQFGGKYFAHDIRVIRLPRHGGSCPIALALSCSADRNIKGKINRHGLWLEKLERDPGRFIPETLRMPGDSTGVRINLNRPLREVMHELSRYTVGTRLSLSGPLVVARDIAHAKLKARLDAGVALPDYMKNYIVYYAGPAKTPEGGIAGSLGPTTGGRMDGYVDAFQAAGGSLVMLSKGNRSQQVTDACARHGGFNLGSIGGAAALLAQDYVRSLRCLEYAELGMEAVWMMEVKDMPAFILVDDKGNNFYQQFEQRHDCNLCPSQSLK</sequence>
<dbReference type="SUPFAM" id="SSF117457">
    <property type="entry name" value="FumA C-terminal domain-like"/>
    <property type="match status" value="1"/>
</dbReference>
<evidence type="ECO:0000256" key="7">
    <source>
        <dbReference type="ARBA" id="ARBA00022532"/>
    </source>
</evidence>
<dbReference type="GO" id="GO:0046872">
    <property type="term" value="F:metal ion binding"/>
    <property type="evidence" value="ECO:0007669"/>
    <property type="project" value="UniProtKB-UniRule"/>
</dbReference>
<accession>A0A090V6F8</accession>
<dbReference type="Proteomes" id="UP000029462">
    <property type="component" value="Unassembled WGS sequence"/>
</dbReference>
<comment type="subunit">
    <text evidence="5 12">Homodimer.</text>
</comment>
<evidence type="ECO:0000256" key="5">
    <source>
        <dbReference type="ARBA" id="ARBA00011738"/>
    </source>
</evidence>
<keyword evidence="16" id="KW-1185">Reference proteome</keyword>
<evidence type="ECO:0000256" key="6">
    <source>
        <dbReference type="ARBA" id="ARBA00022485"/>
    </source>
</evidence>
<keyword evidence="11 12" id="KW-0456">Lyase</keyword>
<protein>
    <recommendedName>
        <fullName evidence="12">Fumarate hydratase class I</fullName>
        <ecNumber evidence="12">4.2.1.2</ecNumber>
    </recommendedName>
</protein>
<dbReference type="InterPro" id="IPR004647">
    <property type="entry name" value="Fe-S_hydro-lyase_TtdB-typ_cat"/>
</dbReference>
<dbReference type="EC" id="4.2.1.2" evidence="12"/>
<dbReference type="NCBIfam" id="TIGR00723">
    <property type="entry name" value="ttdB_fumA_fumB"/>
    <property type="match status" value="1"/>
</dbReference>
<dbReference type="eggNOG" id="COG1951">
    <property type="taxonomic scope" value="Bacteria"/>
</dbReference>
<dbReference type="AlphaFoldDB" id="A0A090V6F8"/>
<dbReference type="PANTHER" id="PTHR30389:SF0">
    <property type="entry name" value="FUMARATE HYDRATASE CLASS I, AEROBIC"/>
    <property type="match status" value="1"/>
</dbReference>
<comment type="function">
    <text evidence="12">Catalyzes the reversible hydration of fumarate to (S)-malate.</text>
</comment>
<keyword evidence="10 12" id="KW-0411">Iron-sulfur</keyword>
<comment type="similarity">
    <text evidence="4 12">Belongs to the class-I fumarase family.</text>
</comment>
<dbReference type="EMBL" id="BBMZ01000013">
    <property type="protein sequence ID" value="GAL58839.1"/>
    <property type="molecule type" value="Genomic_DNA"/>
</dbReference>
<evidence type="ECO:0000256" key="1">
    <source>
        <dbReference type="ARBA" id="ARBA00000929"/>
    </source>
</evidence>
<evidence type="ECO:0000256" key="9">
    <source>
        <dbReference type="ARBA" id="ARBA00023004"/>
    </source>
</evidence>
<organism evidence="15 16">
    <name type="scientific">Pseudescherichia vulneris NBRC 102420</name>
    <dbReference type="NCBI Taxonomy" id="1115515"/>
    <lineage>
        <taxon>Bacteria</taxon>
        <taxon>Pseudomonadati</taxon>
        <taxon>Pseudomonadota</taxon>
        <taxon>Gammaproteobacteria</taxon>
        <taxon>Enterobacterales</taxon>
        <taxon>Enterobacteriaceae</taxon>
        <taxon>Pseudescherichia</taxon>
    </lineage>
</organism>
<evidence type="ECO:0000256" key="8">
    <source>
        <dbReference type="ARBA" id="ARBA00022723"/>
    </source>
</evidence>
<evidence type="ECO:0000256" key="2">
    <source>
        <dbReference type="ARBA" id="ARBA00001966"/>
    </source>
</evidence>
<dbReference type="Pfam" id="PF05683">
    <property type="entry name" value="Fumerase_C"/>
    <property type="match status" value="1"/>
</dbReference>
<dbReference type="eggNOG" id="COG1838">
    <property type="taxonomic scope" value="Bacteria"/>
</dbReference>
<comment type="pathway">
    <text evidence="3">Carbohydrate metabolism; tricarboxylic acid cycle; (S)-malate from fumarate: step 1/1.</text>
</comment>
<evidence type="ECO:0000256" key="10">
    <source>
        <dbReference type="ARBA" id="ARBA00023014"/>
    </source>
</evidence>
<feature type="domain" description="Fe-S hydro-lyase tartrate dehydratase beta-type catalytic" evidence="14">
    <location>
        <begin position="331"/>
        <end position="536"/>
    </location>
</feature>
<comment type="catalytic activity">
    <reaction evidence="1 12">
        <text>(S)-malate = fumarate + H2O</text>
        <dbReference type="Rhea" id="RHEA:12460"/>
        <dbReference type="ChEBI" id="CHEBI:15377"/>
        <dbReference type="ChEBI" id="CHEBI:15589"/>
        <dbReference type="ChEBI" id="CHEBI:29806"/>
        <dbReference type="EC" id="4.2.1.2"/>
    </reaction>
</comment>
<feature type="domain" description="Fe-S hydro-lyase tartrate dehydratase alpha-type catalytic" evidence="13">
    <location>
        <begin position="51"/>
        <end position="324"/>
    </location>
</feature>
<evidence type="ECO:0000313" key="15">
    <source>
        <dbReference type="EMBL" id="GAL58839.1"/>
    </source>
</evidence>
<keyword evidence="6 12" id="KW-0004">4Fe-4S</keyword>
<keyword evidence="8 12" id="KW-0479">Metal-binding</keyword>
<dbReference type="InterPro" id="IPR011167">
    <property type="entry name" value="Fe_dep_fumarate_hydratase"/>
</dbReference>
<gene>
    <name evidence="15" type="primary">fumA</name>
    <name evidence="15" type="ORF">EV102420_13_00950</name>
</gene>
<comment type="cofactor">
    <cofactor evidence="2 12">
        <name>[4Fe-4S] cluster</name>
        <dbReference type="ChEBI" id="CHEBI:49883"/>
    </cofactor>
</comment>
<keyword evidence="7" id="KW-0816">Tricarboxylic acid cycle</keyword>
<proteinExistence type="inferred from homology"/>
<keyword evidence="9 12" id="KW-0408">Iron</keyword>
<evidence type="ECO:0000259" key="14">
    <source>
        <dbReference type="Pfam" id="PF05683"/>
    </source>
</evidence>
<dbReference type="PANTHER" id="PTHR30389">
    <property type="entry name" value="FUMARATE HYDRATASE-RELATED"/>
    <property type="match status" value="1"/>
</dbReference>
<dbReference type="GO" id="GO:0006099">
    <property type="term" value="P:tricarboxylic acid cycle"/>
    <property type="evidence" value="ECO:0007669"/>
    <property type="project" value="UniProtKB-KW"/>
</dbReference>
<dbReference type="Pfam" id="PF05681">
    <property type="entry name" value="Fumerase"/>
    <property type="match status" value="1"/>
</dbReference>
<evidence type="ECO:0000256" key="3">
    <source>
        <dbReference type="ARBA" id="ARBA00004859"/>
    </source>
</evidence>
<dbReference type="PIRSF" id="PIRSF001394">
    <property type="entry name" value="Fe_dep_fumar_hy"/>
    <property type="match status" value="1"/>
</dbReference>
<comment type="caution">
    <text evidence="15">The sequence shown here is derived from an EMBL/GenBank/DDBJ whole genome shotgun (WGS) entry which is preliminary data.</text>
</comment>
<reference evidence="15 16" key="1">
    <citation type="submission" date="2014-09" db="EMBL/GenBank/DDBJ databases">
        <title>Whole genome shotgun sequence of Escherichia vulneris NBRC 102420.</title>
        <authorList>
            <person name="Yoshida Y."/>
            <person name="Hosoyama A."/>
            <person name="Tsuchikane K."/>
            <person name="Ohji S."/>
            <person name="Ichikawa N."/>
            <person name="Kimura A."/>
            <person name="Yamazoe A."/>
            <person name="Ezaki T."/>
            <person name="Fujita N."/>
        </authorList>
    </citation>
    <scope>NUCLEOTIDE SEQUENCE [LARGE SCALE GENOMIC DNA]</scope>
    <source>
        <strain evidence="15 16">NBRC 102420</strain>
    </source>
</reference>
<evidence type="ECO:0000256" key="4">
    <source>
        <dbReference type="ARBA" id="ARBA00008876"/>
    </source>
</evidence>